<dbReference type="PANTHER" id="PTHR34072:SF43">
    <property type="entry name" value="RIBONUCLEASE H"/>
    <property type="match status" value="1"/>
</dbReference>
<evidence type="ECO:0000259" key="2">
    <source>
        <dbReference type="Pfam" id="PF17919"/>
    </source>
</evidence>
<evidence type="ECO:0000256" key="1">
    <source>
        <dbReference type="SAM" id="MobiDB-lite"/>
    </source>
</evidence>
<dbReference type="SUPFAM" id="SSF56672">
    <property type="entry name" value="DNA/RNA polymerases"/>
    <property type="match status" value="1"/>
</dbReference>
<feature type="domain" description="Reverse transcriptase/retrotransposon-derived protein RNase H-like" evidence="2">
    <location>
        <begin position="82"/>
        <end position="167"/>
    </location>
</feature>
<protein>
    <recommendedName>
        <fullName evidence="2">Reverse transcriptase/retrotransposon-derived protein RNase H-like domain-containing protein</fullName>
    </recommendedName>
</protein>
<dbReference type="Pfam" id="PF17919">
    <property type="entry name" value="RT_RNaseH_2"/>
    <property type="match status" value="1"/>
</dbReference>
<feature type="compositionally biased region" description="Basic and acidic residues" evidence="1">
    <location>
        <begin position="61"/>
        <end position="70"/>
    </location>
</feature>
<name>A0ABR3LUA3_9TELE</name>
<proteinExistence type="predicted"/>
<dbReference type="Gene3D" id="3.30.70.270">
    <property type="match status" value="1"/>
</dbReference>
<gene>
    <name evidence="3" type="ORF">QQF64_012037</name>
</gene>
<sequence>MELRQIRPRLKLSRLGQGPETSKSSNLFLDLRDTTGVQDFSKITRPLNDLTIGYPPLQKNQRRDPKKNVQYRDPKEHFGDQWTKQCQQAFNTLIEKLTSAPVLGFANPNLPYVLTTDASTTGLGAALYQEQEGQMRVIAFASRGLTKSETKYPAHKLEFLALKRAVTGKFSDICMEESSP</sequence>
<dbReference type="Proteomes" id="UP001558613">
    <property type="component" value="Unassembled WGS sequence"/>
</dbReference>
<dbReference type="EMBL" id="JAYMGO010000018">
    <property type="protein sequence ID" value="KAL1256492.1"/>
    <property type="molecule type" value="Genomic_DNA"/>
</dbReference>
<dbReference type="InterPro" id="IPR043502">
    <property type="entry name" value="DNA/RNA_pol_sf"/>
</dbReference>
<dbReference type="PANTHER" id="PTHR34072">
    <property type="entry name" value="ENZYMATIC POLYPROTEIN-RELATED"/>
    <property type="match status" value="1"/>
</dbReference>
<feature type="region of interest" description="Disordered" evidence="1">
    <location>
        <begin position="51"/>
        <end position="70"/>
    </location>
</feature>
<dbReference type="InterPro" id="IPR043128">
    <property type="entry name" value="Rev_trsase/Diguanyl_cyclase"/>
</dbReference>
<comment type="caution">
    <text evidence="3">The sequence shown here is derived from an EMBL/GenBank/DDBJ whole genome shotgun (WGS) entry which is preliminary data.</text>
</comment>
<organism evidence="3 4">
    <name type="scientific">Cirrhinus molitorella</name>
    <name type="common">mud carp</name>
    <dbReference type="NCBI Taxonomy" id="172907"/>
    <lineage>
        <taxon>Eukaryota</taxon>
        <taxon>Metazoa</taxon>
        <taxon>Chordata</taxon>
        <taxon>Craniata</taxon>
        <taxon>Vertebrata</taxon>
        <taxon>Euteleostomi</taxon>
        <taxon>Actinopterygii</taxon>
        <taxon>Neopterygii</taxon>
        <taxon>Teleostei</taxon>
        <taxon>Ostariophysi</taxon>
        <taxon>Cypriniformes</taxon>
        <taxon>Cyprinidae</taxon>
        <taxon>Labeoninae</taxon>
        <taxon>Labeonini</taxon>
        <taxon>Cirrhinus</taxon>
    </lineage>
</organism>
<evidence type="ECO:0000313" key="3">
    <source>
        <dbReference type="EMBL" id="KAL1256492.1"/>
    </source>
</evidence>
<reference evidence="3 4" key="1">
    <citation type="submission" date="2023-09" db="EMBL/GenBank/DDBJ databases">
        <authorList>
            <person name="Wang M."/>
        </authorList>
    </citation>
    <scope>NUCLEOTIDE SEQUENCE [LARGE SCALE GENOMIC DNA]</scope>
    <source>
        <strain evidence="3">GT-2023</strain>
        <tissue evidence="3">Liver</tissue>
    </source>
</reference>
<accession>A0ABR3LUA3</accession>
<keyword evidence="4" id="KW-1185">Reference proteome</keyword>
<dbReference type="InterPro" id="IPR041577">
    <property type="entry name" value="RT_RNaseH_2"/>
</dbReference>
<evidence type="ECO:0000313" key="4">
    <source>
        <dbReference type="Proteomes" id="UP001558613"/>
    </source>
</evidence>